<keyword evidence="8" id="KW-0274">FAD</keyword>
<evidence type="ECO:0000256" key="3">
    <source>
        <dbReference type="ARBA" id="ARBA00022630"/>
    </source>
</evidence>
<dbReference type="GO" id="GO:0009231">
    <property type="term" value="P:riboflavin biosynthetic process"/>
    <property type="evidence" value="ECO:0007669"/>
    <property type="project" value="InterPro"/>
</dbReference>
<keyword evidence="5" id="KW-0808">Transferase</keyword>
<dbReference type="NCBIfam" id="TIGR00125">
    <property type="entry name" value="cyt_tran_rel"/>
    <property type="match status" value="1"/>
</dbReference>
<name>A0A382PJ05_9ZZZZ</name>
<dbReference type="EMBL" id="UINC01107753">
    <property type="protein sequence ID" value="SVC73359.1"/>
    <property type="molecule type" value="Genomic_DNA"/>
</dbReference>
<dbReference type="EC" id="2.7.7.2" evidence="2"/>
<dbReference type="AlphaFoldDB" id="A0A382PJ05"/>
<keyword evidence="4" id="KW-0288">FMN</keyword>
<dbReference type="UniPathway" id="UPA00277">
    <property type="reaction ID" value="UER00407"/>
</dbReference>
<keyword evidence="6" id="KW-0548">Nucleotidyltransferase</keyword>
<evidence type="ECO:0000256" key="8">
    <source>
        <dbReference type="ARBA" id="ARBA00022827"/>
    </source>
</evidence>
<dbReference type="GO" id="GO:0003919">
    <property type="term" value="F:FMN adenylyltransferase activity"/>
    <property type="evidence" value="ECO:0007669"/>
    <property type="project" value="UniProtKB-EC"/>
</dbReference>
<keyword evidence="3" id="KW-0285">Flavoprotein</keyword>
<accession>A0A382PJ05</accession>
<dbReference type="GO" id="GO:0005524">
    <property type="term" value="F:ATP binding"/>
    <property type="evidence" value="ECO:0007669"/>
    <property type="project" value="UniProtKB-KW"/>
</dbReference>
<evidence type="ECO:0000256" key="4">
    <source>
        <dbReference type="ARBA" id="ARBA00022643"/>
    </source>
</evidence>
<keyword evidence="7" id="KW-0547">Nucleotide-binding</keyword>
<dbReference type="Pfam" id="PF06574">
    <property type="entry name" value="FAD_syn"/>
    <property type="match status" value="1"/>
</dbReference>
<evidence type="ECO:0000256" key="9">
    <source>
        <dbReference type="ARBA" id="ARBA00022840"/>
    </source>
</evidence>
<evidence type="ECO:0000313" key="11">
    <source>
        <dbReference type="EMBL" id="SVC73359.1"/>
    </source>
</evidence>
<organism evidence="11">
    <name type="scientific">marine metagenome</name>
    <dbReference type="NCBI Taxonomy" id="408172"/>
    <lineage>
        <taxon>unclassified sequences</taxon>
        <taxon>metagenomes</taxon>
        <taxon>ecological metagenomes</taxon>
    </lineage>
</organism>
<gene>
    <name evidence="11" type="ORF">METZ01_LOCUS326213</name>
</gene>
<evidence type="ECO:0000256" key="7">
    <source>
        <dbReference type="ARBA" id="ARBA00022741"/>
    </source>
</evidence>
<evidence type="ECO:0000256" key="2">
    <source>
        <dbReference type="ARBA" id="ARBA00012393"/>
    </source>
</evidence>
<sequence length="62" mass="7001">MPGSIVTIGTFDGCHRGHQEIIKKVNSIAESLNKQSVLITFDPHPRHILQRGYKLPILMHIN</sequence>
<dbReference type="InterPro" id="IPR004821">
    <property type="entry name" value="Cyt_trans-like"/>
</dbReference>
<comment type="pathway">
    <text evidence="1">Cofactor biosynthesis; FAD biosynthesis; FAD from FMN: step 1/1.</text>
</comment>
<evidence type="ECO:0000256" key="1">
    <source>
        <dbReference type="ARBA" id="ARBA00004726"/>
    </source>
</evidence>
<dbReference type="InterPro" id="IPR015864">
    <property type="entry name" value="FAD_synthase"/>
</dbReference>
<proteinExistence type="predicted"/>
<protein>
    <recommendedName>
        <fullName evidence="2">FAD synthase</fullName>
        <ecNumber evidence="2">2.7.7.2</ecNumber>
    </recommendedName>
</protein>
<dbReference type="Gene3D" id="3.40.50.620">
    <property type="entry name" value="HUPs"/>
    <property type="match status" value="1"/>
</dbReference>
<evidence type="ECO:0000256" key="5">
    <source>
        <dbReference type="ARBA" id="ARBA00022679"/>
    </source>
</evidence>
<evidence type="ECO:0000259" key="10">
    <source>
        <dbReference type="Pfam" id="PF06574"/>
    </source>
</evidence>
<reference evidence="11" key="1">
    <citation type="submission" date="2018-05" db="EMBL/GenBank/DDBJ databases">
        <authorList>
            <person name="Lanie J.A."/>
            <person name="Ng W.-L."/>
            <person name="Kazmierczak K.M."/>
            <person name="Andrzejewski T.M."/>
            <person name="Davidsen T.M."/>
            <person name="Wayne K.J."/>
            <person name="Tettelin H."/>
            <person name="Glass J.I."/>
            <person name="Rusch D."/>
            <person name="Podicherti R."/>
            <person name="Tsui H.-C.T."/>
            <person name="Winkler M.E."/>
        </authorList>
    </citation>
    <scope>NUCLEOTIDE SEQUENCE</scope>
</reference>
<dbReference type="SUPFAM" id="SSF52374">
    <property type="entry name" value="Nucleotidylyl transferase"/>
    <property type="match status" value="1"/>
</dbReference>
<keyword evidence="9" id="KW-0067">ATP-binding</keyword>
<evidence type="ECO:0000256" key="6">
    <source>
        <dbReference type="ARBA" id="ARBA00022695"/>
    </source>
</evidence>
<dbReference type="GO" id="GO:0006747">
    <property type="term" value="P:FAD biosynthetic process"/>
    <property type="evidence" value="ECO:0007669"/>
    <property type="project" value="UniProtKB-UniPathway"/>
</dbReference>
<dbReference type="InterPro" id="IPR014729">
    <property type="entry name" value="Rossmann-like_a/b/a_fold"/>
</dbReference>
<feature type="domain" description="FAD synthetase" evidence="10">
    <location>
        <begin position="3"/>
        <end position="56"/>
    </location>
</feature>